<dbReference type="InterPro" id="IPR027417">
    <property type="entry name" value="P-loop_NTPase"/>
</dbReference>
<dbReference type="SMART" id="SM00382">
    <property type="entry name" value="AAA"/>
    <property type="match status" value="1"/>
</dbReference>
<name>A0A6L5YN69_9FIRM</name>
<comment type="caution">
    <text evidence="5">The sequence shown here is derived from an EMBL/GenBank/DDBJ whole genome shotgun (WGS) entry which is preliminary data.</text>
</comment>
<keyword evidence="2" id="KW-0547">Nucleotide-binding</keyword>
<dbReference type="PANTHER" id="PTHR42939">
    <property type="entry name" value="ABC TRANSPORTER ATP-BINDING PROTEIN ALBC-RELATED"/>
    <property type="match status" value="1"/>
</dbReference>
<sequence length="283" mass="31911">MVKLDHAKKNYSGFSLDCSLETNPGMITGLIGKNGSGKSTTFKAMLGLIALDGGSVDVFGKPVSELDSKDKQRIGVAFADSGFSNYLTMKDIWAILKSTYVDFDEKFFQDKCRQFEIPMKKKLQEFSTGMKARVKVLTALCHNADLLILDEPTVGLDVIARDEVLDLIREYMENHEQCSIMISSHISSDLENLCDDLYMIHDGRVILHEDTDVLLSDYAVIKVSETDYETLDKQYLIKTKKEPFGYCCLTDQKKFYLENYPKIAIQSGTIDDLIIMMNGGELR</sequence>
<dbReference type="PROSITE" id="PS50893">
    <property type="entry name" value="ABC_TRANSPORTER_2"/>
    <property type="match status" value="1"/>
</dbReference>
<keyword evidence="3 5" id="KW-0067">ATP-binding</keyword>
<evidence type="ECO:0000256" key="1">
    <source>
        <dbReference type="ARBA" id="ARBA00022448"/>
    </source>
</evidence>
<evidence type="ECO:0000256" key="2">
    <source>
        <dbReference type="ARBA" id="ARBA00022741"/>
    </source>
</evidence>
<dbReference type="GO" id="GO:0016887">
    <property type="term" value="F:ATP hydrolysis activity"/>
    <property type="evidence" value="ECO:0007669"/>
    <property type="project" value="InterPro"/>
</dbReference>
<keyword evidence="6" id="KW-1185">Reference proteome</keyword>
<dbReference type="Proteomes" id="UP000474024">
    <property type="component" value="Unassembled WGS sequence"/>
</dbReference>
<evidence type="ECO:0000313" key="6">
    <source>
        <dbReference type="Proteomes" id="UP000474024"/>
    </source>
</evidence>
<evidence type="ECO:0000313" key="5">
    <source>
        <dbReference type="EMBL" id="MST73934.1"/>
    </source>
</evidence>
<organism evidence="5 6">
    <name type="scientific">Roseburia porci</name>
    <dbReference type="NCBI Taxonomy" id="2605790"/>
    <lineage>
        <taxon>Bacteria</taxon>
        <taxon>Bacillati</taxon>
        <taxon>Bacillota</taxon>
        <taxon>Clostridia</taxon>
        <taxon>Lachnospirales</taxon>
        <taxon>Lachnospiraceae</taxon>
        <taxon>Roseburia</taxon>
    </lineage>
</organism>
<dbReference type="SUPFAM" id="SSF52540">
    <property type="entry name" value="P-loop containing nucleoside triphosphate hydrolases"/>
    <property type="match status" value="1"/>
</dbReference>
<gene>
    <name evidence="5" type="ORF">FYJ75_02640</name>
</gene>
<dbReference type="AlphaFoldDB" id="A0A6L5YN69"/>
<dbReference type="PANTHER" id="PTHR42939:SF3">
    <property type="entry name" value="ABC TRANSPORTER ATP-BINDING COMPONENT"/>
    <property type="match status" value="1"/>
</dbReference>
<dbReference type="InterPro" id="IPR003593">
    <property type="entry name" value="AAA+_ATPase"/>
</dbReference>
<dbReference type="Gene3D" id="3.40.50.300">
    <property type="entry name" value="P-loop containing nucleotide triphosphate hydrolases"/>
    <property type="match status" value="1"/>
</dbReference>
<dbReference type="RefSeq" id="WP_154428584.1">
    <property type="nucleotide sequence ID" value="NZ_VUNI01000003.1"/>
</dbReference>
<dbReference type="InterPro" id="IPR003439">
    <property type="entry name" value="ABC_transporter-like_ATP-bd"/>
</dbReference>
<evidence type="ECO:0000256" key="3">
    <source>
        <dbReference type="ARBA" id="ARBA00022840"/>
    </source>
</evidence>
<protein>
    <submittedName>
        <fullName evidence="5">ABC transporter ATP-binding protein</fullName>
    </submittedName>
</protein>
<proteinExistence type="predicted"/>
<dbReference type="Pfam" id="PF00005">
    <property type="entry name" value="ABC_tran"/>
    <property type="match status" value="1"/>
</dbReference>
<feature type="domain" description="ABC transporter" evidence="4">
    <location>
        <begin position="2"/>
        <end position="227"/>
    </location>
</feature>
<dbReference type="CDD" id="cd03230">
    <property type="entry name" value="ABC_DR_subfamily_A"/>
    <property type="match status" value="1"/>
</dbReference>
<dbReference type="EMBL" id="VUNI01000003">
    <property type="protein sequence ID" value="MST73934.1"/>
    <property type="molecule type" value="Genomic_DNA"/>
</dbReference>
<evidence type="ECO:0000259" key="4">
    <source>
        <dbReference type="PROSITE" id="PS50893"/>
    </source>
</evidence>
<reference evidence="5 6" key="1">
    <citation type="submission" date="2019-08" db="EMBL/GenBank/DDBJ databases">
        <title>In-depth cultivation of the pig gut microbiome towards novel bacterial diversity and tailored functional studies.</title>
        <authorList>
            <person name="Wylensek D."/>
            <person name="Hitch T.C.A."/>
            <person name="Clavel T."/>
        </authorList>
    </citation>
    <scope>NUCLEOTIDE SEQUENCE [LARGE SCALE GENOMIC DNA]</scope>
    <source>
        <strain evidence="5 6">MUC/MUC-530-WT-4D</strain>
    </source>
</reference>
<accession>A0A6L5YN69</accession>
<keyword evidence="1" id="KW-0813">Transport</keyword>
<dbReference type="InterPro" id="IPR051782">
    <property type="entry name" value="ABC_Transporter_VariousFunc"/>
</dbReference>
<dbReference type="GO" id="GO:0005524">
    <property type="term" value="F:ATP binding"/>
    <property type="evidence" value="ECO:0007669"/>
    <property type="project" value="UniProtKB-KW"/>
</dbReference>